<dbReference type="EMBL" id="JAFIMR010000036">
    <property type="protein sequence ID" value="KAI1858681.1"/>
    <property type="molecule type" value="Genomic_DNA"/>
</dbReference>
<accession>A0A9P9WDV6</accession>
<proteinExistence type="predicted"/>
<feature type="region of interest" description="Disordered" evidence="1">
    <location>
        <begin position="1"/>
        <end position="205"/>
    </location>
</feature>
<dbReference type="AlphaFoldDB" id="A0A9P9WDV6"/>
<sequence>MEPASLPLASADPVHPSVHSPSQSPGCPPTKTNLFSLPPGFSNDLDGGKQPLPKLPVEAGLRASIPPGAPPSPLSLRQSQPLSPESVASSMTSVPNADPETLEAAHTLLSLRHPRLFDPQTSTHRQHTPRPLQELLSSSPRPLRPAHSLQFNSKEDPPDPDVYDSEETIDQPINHTMRFPSSTRGDKVVPQSSSRGVNAKSRSSYESYLDASRRDAQIDQHPLAEEFRQKSLIERKGVDADPDAQRIERDMAVTAGFPHGMPADKDGGDRYMGAILDGISRTRIERHGHWPQLAAGEKALDQMRKDVLPNSHEKRPSTLLRQEQSRNRQQTRRSQKEQPGHTANRVSPSDESDAGLNLADDERESGRQLASTEHTPSTSSQASFTLDEPAMELRPSNTAGSEPRKRRKRESDNLATDLGEAWAVHVDPKGGRPKKVPQRDL</sequence>
<name>A0A9P9WDV6_9PEZI</name>
<reference evidence="2" key="1">
    <citation type="submission" date="2021-03" db="EMBL/GenBank/DDBJ databases">
        <title>Revisited historic fungal species revealed as producer of novel bioactive compounds through whole genome sequencing and comparative genomics.</title>
        <authorList>
            <person name="Vignolle G.A."/>
            <person name="Hochenegger N."/>
            <person name="Mach R.L."/>
            <person name="Mach-Aigner A.R."/>
            <person name="Javad Rahimi M."/>
            <person name="Salim K.A."/>
            <person name="Chan C.M."/>
            <person name="Lim L.B.L."/>
            <person name="Cai F."/>
            <person name="Druzhinina I.S."/>
            <person name="U'Ren J.M."/>
            <person name="Derntl C."/>
        </authorList>
    </citation>
    <scope>NUCLEOTIDE SEQUENCE</scope>
    <source>
        <strain evidence="2">TUCIM 5799</strain>
    </source>
</reference>
<feature type="region of interest" description="Disordered" evidence="1">
    <location>
        <begin position="309"/>
        <end position="441"/>
    </location>
</feature>
<protein>
    <submittedName>
        <fullName evidence="2">Uncharacterized protein</fullName>
    </submittedName>
</protein>
<feature type="compositionally biased region" description="Basic residues" evidence="1">
    <location>
        <begin position="431"/>
        <end position="441"/>
    </location>
</feature>
<feature type="compositionally biased region" description="Low complexity" evidence="1">
    <location>
        <begin position="13"/>
        <end position="25"/>
    </location>
</feature>
<feature type="compositionally biased region" description="Polar residues" evidence="1">
    <location>
        <begin position="171"/>
        <end position="183"/>
    </location>
</feature>
<evidence type="ECO:0000313" key="2">
    <source>
        <dbReference type="EMBL" id="KAI1858681.1"/>
    </source>
</evidence>
<feature type="compositionally biased region" description="Low complexity" evidence="1">
    <location>
        <begin position="74"/>
        <end position="86"/>
    </location>
</feature>
<feature type="compositionally biased region" description="Acidic residues" evidence="1">
    <location>
        <begin position="158"/>
        <end position="169"/>
    </location>
</feature>
<evidence type="ECO:0000256" key="1">
    <source>
        <dbReference type="SAM" id="MobiDB-lite"/>
    </source>
</evidence>
<feature type="compositionally biased region" description="Polar residues" evidence="1">
    <location>
        <begin position="190"/>
        <end position="205"/>
    </location>
</feature>
<keyword evidence="3" id="KW-1185">Reference proteome</keyword>
<feature type="compositionally biased region" description="Polar residues" evidence="1">
    <location>
        <begin position="368"/>
        <end position="384"/>
    </location>
</feature>
<comment type="caution">
    <text evidence="2">The sequence shown here is derived from an EMBL/GenBank/DDBJ whole genome shotgun (WGS) entry which is preliminary data.</text>
</comment>
<dbReference type="Proteomes" id="UP000829685">
    <property type="component" value="Unassembled WGS sequence"/>
</dbReference>
<organism evidence="2 3">
    <name type="scientific">Neoarthrinium moseri</name>
    <dbReference type="NCBI Taxonomy" id="1658444"/>
    <lineage>
        <taxon>Eukaryota</taxon>
        <taxon>Fungi</taxon>
        <taxon>Dikarya</taxon>
        <taxon>Ascomycota</taxon>
        <taxon>Pezizomycotina</taxon>
        <taxon>Sordariomycetes</taxon>
        <taxon>Xylariomycetidae</taxon>
        <taxon>Amphisphaeriales</taxon>
        <taxon>Apiosporaceae</taxon>
        <taxon>Neoarthrinium</taxon>
    </lineage>
</organism>
<gene>
    <name evidence="2" type="ORF">JX265_010774</name>
</gene>
<evidence type="ECO:0000313" key="3">
    <source>
        <dbReference type="Proteomes" id="UP000829685"/>
    </source>
</evidence>